<evidence type="ECO:0000256" key="5">
    <source>
        <dbReference type="ARBA" id="ARBA00022801"/>
    </source>
</evidence>
<evidence type="ECO:0000256" key="3">
    <source>
        <dbReference type="ARBA" id="ARBA00022722"/>
    </source>
</evidence>
<feature type="domain" description="RNase III" evidence="7">
    <location>
        <begin position="10"/>
        <end position="106"/>
    </location>
</feature>
<dbReference type="HAMAP" id="MF_01468">
    <property type="entry name" value="RNase_Mini_III"/>
    <property type="match status" value="1"/>
</dbReference>
<dbReference type="Gene3D" id="1.10.1520.10">
    <property type="entry name" value="Ribonuclease III domain"/>
    <property type="match status" value="1"/>
</dbReference>
<dbReference type="GO" id="GO:0005737">
    <property type="term" value="C:cytoplasm"/>
    <property type="evidence" value="ECO:0007669"/>
    <property type="project" value="UniProtKB-SubCell"/>
</dbReference>
<dbReference type="OrthoDB" id="46571at2"/>
<organism evidence="8 9">
    <name type="scientific">Carboxydothermus pertinax</name>
    <dbReference type="NCBI Taxonomy" id="870242"/>
    <lineage>
        <taxon>Bacteria</taxon>
        <taxon>Bacillati</taxon>
        <taxon>Bacillota</taxon>
        <taxon>Clostridia</taxon>
        <taxon>Thermoanaerobacterales</taxon>
        <taxon>Thermoanaerobacteraceae</taxon>
        <taxon>Carboxydothermus</taxon>
    </lineage>
</organism>
<dbReference type="EMBL" id="BDJK01000030">
    <property type="protein sequence ID" value="GAV23132.1"/>
    <property type="molecule type" value="Genomic_DNA"/>
</dbReference>
<evidence type="ECO:0000256" key="2">
    <source>
        <dbReference type="ARBA" id="ARBA00022552"/>
    </source>
</evidence>
<keyword evidence="6" id="KW-0694">RNA-binding</keyword>
<dbReference type="STRING" id="870242.cpu_16420"/>
<evidence type="ECO:0000256" key="1">
    <source>
        <dbReference type="ARBA" id="ARBA00022517"/>
    </source>
</evidence>
<keyword evidence="2 6" id="KW-0698">rRNA processing</keyword>
<dbReference type="PANTHER" id="PTHR34276:SF1">
    <property type="entry name" value="MINI-RIBONUCLEASE 3"/>
    <property type="match status" value="1"/>
</dbReference>
<accession>A0A1L8CW43</accession>
<dbReference type="Proteomes" id="UP000187485">
    <property type="component" value="Unassembled WGS sequence"/>
</dbReference>
<dbReference type="GO" id="GO:0006364">
    <property type="term" value="P:rRNA processing"/>
    <property type="evidence" value="ECO:0007669"/>
    <property type="project" value="UniProtKB-UniRule"/>
</dbReference>
<keyword evidence="6" id="KW-0460">Magnesium</keyword>
<dbReference type="InterPro" id="IPR008226">
    <property type="entry name" value="Mini3_fam"/>
</dbReference>
<dbReference type="InterPro" id="IPR036389">
    <property type="entry name" value="RNase_III_sf"/>
</dbReference>
<dbReference type="GO" id="GO:0019843">
    <property type="term" value="F:rRNA binding"/>
    <property type="evidence" value="ECO:0007669"/>
    <property type="project" value="UniProtKB-UniRule"/>
</dbReference>
<keyword evidence="4 6" id="KW-0255">Endonuclease</keyword>
<dbReference type="CDD" id="cd00593">
    <property type="entry name" value="RIBOc"/>
    <property type="match status" value="1"/>
</dbReference>
<dbReference type="InterPro" id="IPR000999">
    <property type="entry name" value="RNase_III_dom"/>
</dbReference>
<dbReference type="SUPFAM" id="SSF69065">
    <property type="entry name" value="RNase III domain-like"/>
    <property type="match status" value="1"/>
</dbReference>
<feature type="active site" evidence="6">
    <location>
        <position position="16"/>
    </location>
</feature>
<comment type="similarity">
    <text evidence="6">Belongs to the MrnC RNase family.</text>
</comment>
<evidence type="ECO:0000256" key="6">
    <source>
        <dbReference type="HAMAP-Rule" id="MF_01468"/>
    </source>
</evidence>
<comment type="function">
    <text evidence="6">Involved in correct processing of both the 5' and 3' ends of 23S rRNA precursor. Processes 30S rRNA precursor transcript even in absence of ribonuclease 3 (Rnc); Rnc processes 30S rRNA into smaller rRNA precursors.</text>
</comment>
<comment type="caution">
    <text evidence="8">The sequence shown here is derived from an EMBL/GenBank/DDBJ whole genome shotgun (WGS) entry which is preliminary data.</text>
</comment>
<comment type="subunit">
    <text evidence="6">Homodimer.</text>
</comment>
<dbReference type="RefSeq" id="WP_075859582.1">
    <property type="nucleotide sequence ID" value="NZ_BDJK01000030.1"/>
</dbReference>
<name>A0A1L8CW43_9THEO</name>
<evidence type="ECO:0000313" key="9">
    <source>
        <dbReference type="Proteomes" id="UP000187485"/>
    </source>
</evidence>
<gene>
    <name evidence="6" type="primary">mrnC</name>
    <name evidence="8" type="ORF">cpu_16420</name>
</gene>
<evidence type="ECO:0000259" key="7">
    <source>
        <dbReference type="Pfam" id="PF00636"/>
    </source>
</evidence>
<protein>
    <recommendedName>
        <fullName evidence="6">Mini-ribonuclease 3</fullName>
        <shortName evidence="6">Mini-3</shortName>
        <shortName evidence="6">Mini-RNase 3</shortName>
        <ecNumber evidence="6">3.1.26.-</ecNumber>
    </recommendedName>
    <alternativeName>
        <fullName evidence="6">Mini-RNase III</fullName>
        <shortName evidence="6">Mini-III</shortName>
    </alternativeName>
</protein>
<sequence length="129" mass="14713">MEQKEYPPLALAYLGDAVYELLTREYVLAKYGGKMGDIHKKSVSMVNARQQALAVGLIEEHLTLEEREVYRRGRNAKGNYPRKVEVVAYRQSTGLEAVFGFLYLKGDIERIKELFSLITQLLESQGETI</sequence>
<evidence type="ECO:0000313" key="8">
    <source>
        <dbReference type="EMBL" id="GAV23132.1"/>
    </source>
</evidence>
<comment type="subcellular location">
    <subcellularLocation>
        <location evidence="6">Cytoplasm</location>
    </subcellularLocation>
</comment>
<keyword evidence="1 6" id="KW-0690">Ribosome biogenesis</keyword>
<dbReference type="EC" id="3.1.26.-" evidence="6"/>
<keyword evidence="9" id="KW-1185">Reference proteome</keyword>
<keyword evidence="6" id="KW-0963">Cytoplasm</keyword>
<keyword evidence="6" id="KW-0699">rRNA-binding</keyword>
<dbReference type="AlphaFoldDB" id="A0A1L8CW43"/>
<keyword evidence="3 6" id="KW-0540">Nuclease</keyword>
<dbReference type="Pfam" id="PF00636">
    <property type="entry name" value="Ribonuclease_3"/>
    <property type="match status" value="1"/>
</dbReference>
<keyword evidence="5 6" id="KW-0378">Hydrolase</keyword>
<comment type="cofactor">
    <cofactor evidence="6">
        <name>Mg(2+)</name>
        <dbReference type="ChEBI" id="CHEBI:18420"/>
    </cofactor>
</comment>
<reference evidence="9" key="1">
    <citation type="submission" date="2016-12" db="EMBL/GenBank/DDBJ databases">
        <title>Draft Genome Sequences od Carboxydothermus pertinax and islandicus, Hydrogenogenic Carboxydotrophic Bacteria.</title>
        <authorList>
            <person name="Fukuyama Y."/>
            <person name="Ohmae K."/>
            <person name="Yoneda Y."/>
            <person name="Yoshida T."/>
            <person name="Sako Y."/>
        </authorList>
    </citation>
    <scope>NUCLEOTIDE SEQUENCE [LARGE SCALE GENOMIC DNA]</scope>
    <source>
        <strain evidence="9">Ug1</strain>
    </source>
</reference>
<dbReference type="PANTHER" id="PTHR34276">
    <property type="entry name" value="MINI-RIBONUCLEASE 3"/>
    <property type="match status" value="1"/>
</dbReference>
<proteinExistence type="inferred from homology"/>
<dbReference type="PIRSF" id="PIRSF005520">
    <property type="entry name" value="UCP005520"/>
    <property type="match status" value="1"/>
</dbReference>
<evidence type="ECO:0000256" key="4">
    <source>
        <dbReference type="ARBA" id="ARBA00022759"/>
    </source>
</evidence>
<dbReference type="GO" id="GO:0004525">
    <property type="term" value="F:ribonuclease III activity"/>
    <property type="evidence" value="ECO:0007669"/>
    <property type="project" value="InterPro"/>
</dbReference>